<dbReference type="InterPro" id="IPR001242">
    <property type="entry name" value="Condensation_dom"/>
</dbReference>
<protein>
    <submittedName>
        <fullName evidence="1">Uncharacterized protein</fullName>
    </submittedName>
</protein>
<dbReference type="AlphaFoldDB" id="A0A402CVM0"/>
<dbReference type="Gene3D" id="3.30.559.30">
    <property type="entry name" value="Nonribosomal peptide synthetase, condensation domain"/>
    <property type="match status" value="1"/>
</dbReference>
<dbReference type="GO" id="GO:0008610">
    <property type="term" value="P:lipid biosynthetic process"/>
    <property type="evidence" value="ECO:0007669"/>
    <property type="project" value="UniProtKB-ARBA"/>
</dbReference>
<dbReference type="Gene3D" id="3.30.559.10">
    <property type="entry name" value="Chloramphenicol acetyltransferase-like domain"/>
    <property type="match status" value="1"/>
</dbReference>
<dbReference type="KEGG" id="ccot:CCAX7_24920"/>
<dbReference type="EMBL" id="AP025739">
    <property type="protein sequence ID" value="BDI30441.1"/>
    <property type="molecule type" value="Genomic_DNA"/>
</dbReference>
<proteinExistence type="predicted"/>
<sequence>MSSLGDQISRLSPERRALLEQKLGRQSAPQPIRRRRPDDPRVVSCAQQQLWFLDQLAPGSPAYTVPYALPVRGILDPTVLQKALDAIVGRHEILRTMYLSYQGRVLPAVAKNWSVELREVDLRSSPIADDERKIQELLEEDGARPFDLARDLKLRAAIYRLTDDQSIFLHVSHHIAWDLHSRTIFYRELEQLYDGFRSGREVTLPEMTAQYADYALWQRQQLQGETLERLETYWREQLAGAPAALDLPTDFPRPAFQHLRGTRLPLQLGADILEAARALARDSKVTLYMTFLASFYVFLYCYSGQDDFSVGSPFDERKLAQMEPMIGMFINTLVLRVRLDRGMTFRDLLGRVRDVVLGAIAHQDLPFDKIVDAVQPARDLSRMALFQSNFRLQGAAAPPLRLSGVEIGPSSVVDNATAKFDIALELPSTPNGWGYLEYSTTLFQPSTAQRMADGFQLLIRGLLEQPELSIDRLDSVRMIVSGAGSC</sequence>
<evidence type="ECO:0000313" key="1">
    <source>
        <dbReference type="EMBL" id="BDI30441.1"/>
    </source>
</evidence>
<dbReference type="SUPFAM" id="SSF52777">
    <property type="entry name" value="CoA-dependent acyltransferases"/>
    <property type="match status" value="2"/>
</dbReference>
<gene>
    <name evidence="1" type="ORF">CCAX7_24920</name>
</gene>
<name>A0A402CVM0_9BACT</name>
<dbReference type="RefSeq" id="WP_119321396.1">
    <property type="nucleotide sequence ID" value="NZ_AP025739.1"/>
</dbReference>
<dbReference type="Pfam" id="PF00668">
    <property type="entry name" value="Condensation"/>
    <property type="match status" value="1"/>
</dbReference>
<evidence type="ECO:0000313" key="2">
    <source>
        <dbReference type="Proteomes" id="UP000287394"/>
    </source>
</evidence>
<accession>A0A402CVM0</accession>
<organism evidence="1 2">
    <name type="scientific">Capsulimonas corticalis</name>
    <dbReference type="NCBI Taxonomy" id="2219043"/>
    <lineage>
        <taxon>Bacteria</taxon>
        <taxon>Bacillati</taxon>
        <taxon>Armatimonadota</taxon>
        <taxon>Armatimonadia</taxon>
        <taxon>Capsulimonadales</taxon>
        <taxon>Capsulimonadaceae</taxon>
        <taxon>Capsulimonas</taxon>
    </lineage>
</organism>
<dbReference type="Proteomes" id="UP000287394">
    <property type="component" value="Chromosome"/>
</dbReference>
<dbReference type="GO" id="GO:0003824">
    <property type="term" value="F:catalytic activity"/>
    <property type="evidence" value="ECO:0007669"/>
    <property type="project" value="InterPro"/>
</dbReference>
<keyword evidence="2" id="KW-1185">Reference proteome</keyword>
<dbReference type="PANTHER" id="PTHR45398">
    <property type="match status" value="1"/>
</dbReference>
<reference evidence="1 2" key="1">
    <citation type="journal article" date="2019" name="Int. J. Syst. Evol. Microbiol.">
        <title>Capsulimonas corticalis gen. nov., sp. nov., an aerobic capsulated bacterium, of a novel bacterial order, Capsulimonadales ord. nov., of the class Armatimonadia of the phylum Armatimonadetes.</title>
        <authorList>
            <person name="Li J."/>
            <person name="Kudo C."/>
            <person name="Tonouchi A."/>
        </authorList>
    </citation>
    <scope>NUCLEOTIDE SEQUENCE [LARGE SCALE GENOMIC DNA]</scope>
    <source>
        <strain evidence="1 2">AX-7</strain>
    </source>
</reference>
<dbReference type="PANTHER" id="PTHR45398:SF1">
    <property type="entry name" value="ENZYME, PUTATIVE (JCVI)-RELATED"/>
    <property type="match status" value="1"/>
</dbReference>
<dbReference type="CDD" id="cd19531">
    <property type="entry name" value="LCL_NRPS-like"/>
    <property type="match status" value="1"/>
</dbReference>
<dbReference type="OrthoDB" id="9757559at2"/>
<dbReference type="InterPro" id="IPR023213">
    <property type="entry name" value="CAT-like_dom_sf"/>
</dbReference>